<organism evidence="1 2">
    <name type="scientific">Rhodocytophaga rosea</name>
    <dbReference type="NCBI Taxonomy" id="2704465"/>
    <lineage>
        <taxon>Bacteria</taxon>
        <taxon>Pseudomonadati</taxon>
        <taxon>Bacteroidota</taxon>
        <taxon>Cytophagia</taxon>
        <taxon>Cytophagales</taxon>
        <taxon>Rhodocytophagaceae</taxon>
        <taxon>Rhodocytophaga</taxon>
    </lineage>
</organism>
<dbReference type="RefSeq" id="WP_162444099.1">
    <property type="nucleotide sequence ID" value="NZ_CP048222.1"/>
</dbReference>
<evidence type="ECO:0000313" key="1">
    <source>
        <dbReference type="EMBL" id="QHT68079.1"/>
    </source>
</evidence>
<dbReference type="EMBL" id="CP048222">
    <property type="protein sequence ID" value="QHT68079.1"/>
    <property type="molecule type" value="Genomic_DNA"/>
</dbReference>
<keyword evidence="2" id="KW-1185">Reference proteome</keyword>
<dbReference type="Proteomes" id="UP000480178">
    <property type="component" value="Chromosome"/>
</dbReference>
<evidence type="ECO:0000313" key="2">
    <source>
        <dbReference type="Proteomes" id="UP000480178"/>
    </source>
</evidence>
<dbReference type="AlphaFoldDB" id="A0A6C0GJE1"/>
<dbReference type="Pfam" id="PF05258">
    <property type="entry name" value="DciA"/>
    <property type="match status" value="1"/>
</dbReference>
<gene>
    <name evidence="1" type="ORF">GXP67_16245</name>
</gene>
<name>A0A6C0GJE1_9BACT</name>
<dbReference type="KEGG" id="rhoz:GXP67_16245"/>
<reference evidence="1 2" key="1">
    <citation type="submission" date="2020-01" db="EMBL/GenBank/DDBJ databases">
        <authorList>
            <person name="Kim M.K."/>
        </authorList>
    </citation>
    <scope>NUCLEOTIDE SEQUENCE [LARGE SCALE GENOMIC DNA]</scope>
    <source>
        <strain evidence="1 2">172606-1</strain>
    </source>
</reference>
<sequence length="107" mass="12430">MYRQPNKKEYFSRNAHTATLKDAIHELLNAYKLKGKYNETHVIAAWTRLMGPMISNRTSKIFIKNKKLYVQLNSAPLKNELSMSKSKILEMLNRDVSADVVEEVIFL</sequence>
<dbReference type="PANTHER" id="PTHR36456:SF1">
    <property type="entry name" value="UPF0232 PROTEIN SCO3875"/>
    <property type="match status" value="1"/>
</dbReference>
<proteinExistence type="predicted"/>
<dbReference type="InterPro" id="IPR007922">
    <property type="entry name" value="DciA-like"/>
</dbReference>
<protein>
    <submittedName>
        <fullName evidence="1">DUF721 domain-containing protein</fullName>
    </submittedName>
</protein>
<dbReference type="PANTHER" id="PTHR36456">
    <property type="entry name" value="UPF0232 PROTEIN SCO3875"/>
    <property type="match status" value="1"/>
</dbReference>
<accession>A0A6C0GJE1</accession>